<proteinExistence type="predicted"/>
<accession>A0A090RWG6</accession>
<dbReference type="STRING" id="990268.JCM19235_1957"/>
<keyword evidence="3" id="KW-1185">Reference proteome</keyword>
<dbReference type="AlphaFoldDB" id="A0A090RWG6"/>
<organism evidence="2 3">
    <name type="scientific">Vibrio maritimus</name>
    <dbReference type="NCBI Taxonomy" id="990268"/>
    <lineage>
        <taxon>Bacteria</taxon>
        <taxon>Pseudomonadati</taxon>
        <taxon>Pseudomonadota</taxon>
        <taxon>Gammaproteobacteria</taxon>
        <taxon>Vibrionales</taxon>
        <taxon>Vibrionaceae</taxon>
        <taxon>Vibrio</taxon>
    </lineage>
</organism>
<protein>
    <submittedName>
        <fullName evidence="2">Uncharacterized protein</fullName>
    </submittedName>
</protein>
<evidence type="ECO:0000256" key="1">
    <source>
        <dbReference type="SAM" id="MobiDB-lite"/>
    </source>
</evidence>
<name>A0A090RWG6_9VIBR</name>
<evidence type="ECO:0000313" key="2">
    <source>
        <dbReference type="EMBL" id="GAL18534.1"/>
    </source>
</evidence>
<reference evidence="2 3" key="1">
    <citation type="submission" date="2014-09" db="EMBL/GenBank/DDBJ databases">
        <title>Vibrio maritimus JCM 19235. (C45) whole genome shotgun sequence.</title>
        <authorList>
            <person name="Sawabe T."/>
            <person name="Meirelles P."/>
            <person name="Nakanishi M."/>
            <person name="Sayaka M."/>
            <person name="Hattori M."/>
            <person name="Ohkuma M."/>
        </authorList>
    </citation>
    <scope>NUCLEOTIDE SEQUENCE [LARGE SCALE GENOMIC DNA]</scope>
    <source>
        <strain evidence="3">JCM19235</strain>
    </source>
</reference>
<sequence>MAGINTIGRLAVSMDLNSAKFSQKLRTVQKDVGKAETRMQKFSKAIGGLRTIAAAGGLASIVAGVQSIQQELQTATNFALDFNNAFTNDAVRANLIDYGEQMEALNRRQMQAGANMASNFAQFSYNIERMKTQIAELFSDGNENAVVTDADLEQARKNIVEKIGGGFEEAAGRASNFMLSGSFAGGADQLQKEAQRLANERADTNKRLYEEMMQTELQLTNLGLQRQFMSREEYTKKRIELTKRLAEIQANLDPDGLMEGTRWQERLDQLNLISEQQESWVKEQDEKDKQTKADREQREQEHQDKLAAIRAASIEKQRARERMIAEESAQQEIARMQQQFMSEEEQRELQFTTQMDQLNNYLDQDLITREQYNNLRTQLRDQWIQADLAANNSWQTQTLDSMVGSQTPPLATVRPAPCARLCSLCKLT</sequence>
<dbReference type="EMBL" id="BBMR01000003">
    <property type="protein sequence ID" value="GAL18534.1"/>
    <property type="molecule type" value="Genomic_DNA"/>
</dbReference>
<comment type="caution">
    <text evidence="2">The sequence shown here is derived from an EMBL/GenBank/DDBJ whole genome shotgun (WGS) entry which is preliminary data.</text>
</comment>
<evidence type="ECO:0000313" key="3">
    <source>
        <dbReference type="Proteomes" id="UP000029228"/>
    </source>
</evidence>
<gene>
    <name evidence="2" type="ORF">JCM19235_1957</name>
</gene>
<feature type="compositionally biased region" description="Basic and acidic residues" evidence="1">
    <location>
        <begin position="280"/>
        <end position="305"/>
    </location>
</feature>
<dbReference type="Proteomes" id="UP000029228">
    <property type="component" value="Unassembled WGS sequence"/>
</dbReference>
<feature type="region of interest" description="Disordered" evidence="1">
    <location>
        <begin position="278"/>
        <end position="305"/>
    </location>
</feature>